<protein>
    <submittedName>
        <fullName evidence="2">Glycosyltransferase family 2 protein</fullName>
    </submittedName>
</protein>
<dbReference type="Pfam" id="PF00535">
    <property type="entry name" value="Glycos_transf_2"/>
    <property type="match status" value="1"/>
</dbReference>
<dbReference type="EMBL" id="JAERWK010000012">
    <property type="protein sequence ID" value="MBM9467712.1"/>
    <property type="molecule type" value="Genomic_DNA"/>
</dbReference>
<organism evidence="2 3">
    <name type="scientific">Nakamurella leprariae</name>
    <dbReference type="NCBI Taxonomy" id="2803911"/>
    <lineage>
        <taxon>Bacteria</taxon>
        <taxon>Bacillati</taxon>
        <taxon>Actinomycetota</taxon>
        <taxon>Actinomycetes</taxon>
        <taxon>Nakamurellales</taxon>
        <taxon>Nakamurellaceae</taxon>
        <taxon>Nakamurella</taxon>
    </lineage>
</organism>
<feature type="domain" description="Glycosyltransferase 2-like" evidence="1">
    <location>
        <begin position="11"/>
        <end position="133"/>
    </location>
</feature>
<sequence length="362" mass="40033">MSPTPAAEVAVVVRTKNRPRLLERAMASILAQTFSGYQVVVVNDAGDRGVVDEVVDGVRDRFADRITVVHNEVSRGREAAMNRGVEASTAPLLTILDDDDTWAPEFLERTVAHLDRRADLIGVATRAAVVHERIDGDDIVEERRELFATDRHQVALIDALSVNAVPQNSLVYRRAALSSQQPYDESLPVLSDWEFLLELLQTGEIGFLDGDPLAFWHLRETSVGDVGNSVYVDGGHEPWNVVLRDRLLRRDLERHGGLGVLLAIAEIANRDRRDDLDRAAAQGAAVFDVGDRVDAVRAVQSELAAAVQHLYDRHGEVVAALTEVNRNLVSQNNRLVAQLEMVNGRLAEMERRLDDRNAVPGD</sequence>
<name>A0A939C225_9ACTN</name>
<evidence type="ECO:0000313" key="2">
    <source>
        <dbReference type="EMBL" id="MBM9467712.1"/>
    </source>
</evidence>
<dbReference type="InterPro" id="IPR050834">
    <property type="entry name" value="Glycosyltransf_2"/>
</dbReference>
<dbReference type="RefSeq" id="WP_205260656.1">
    <property type="nucleotide sequence ID" value="NZ_JAERWK010000012.1"/>
</dbReference>
<dbReference type="AlphaFoldDB" id="A0A939C225"/>
<keyword evidence="3" id="KW-1185">Reference proteome</keyword>
<proteinExistence type="predicted"/>
<dbReference type="InterPro" id="IPR029044">
    <property type="entry name" value="Nucleotide-diphossugar_trans"/>
</dbReference>
<evidence type="ECO:0000259" key="1">
    <source>
        <dbReference type="Pfam" id="PF00535"/>
    </source>
</evidence>
<dbReference type="PANTHER" id="PTHR43685:SF11">
    <property type="entry name" value="GLYCOSYLTRANSFERASE TAGX-RELATED"/>
    <property type="match status" value="1"/>
</dbReference>
<evidence type="ECO:0000313" key="3">
    <source>
        <dbReference type="Proteomes" id="UP000663792"/>
    </source>
</evidence>
<dbReference type="Proteomes" id="UP000663792">
    <property type="component" value="Unassembled WGS sequence"/>
</dbReference>
<dbReference type="Gene3D" id="3.90.550.10">
    <property type="entry name" value="Spore Coat Polysaccharide Biosynthesis Protein SpsA, Chain A"/>
    <property type="match status" value="1"/>
</dbReference>
<dbReference type="CDD" id="cd00761">
    <property type="entry name" value="Glyco_tranf_GTA_type"/>
    <property type="match status" value="1"/>
</dbReference>
<dbReference type="SUPFAM" id="SSF53448">
    <property type="entry name" value="Nucleotide-diphospho-sugar transferases"/>
    <property type="match status" value="1"/>
</dbReference>
<gene>
    <name evidence="2" type="ORF">JL106_10515</name>
</gene>
<dbReference type="PANTHER" id="PTHR43685">
    <property type="entry name" value="GLYCOSYLTRANSFERASE"/>
    <property type="match status" value="1"/>
</dbReference>
<dbReference type="InterPro" id="IPR001173">
    <property type="entry name" value="Glyco_trans_2-like"/>
</dbReference>
<accession>A0A939C225</accession>
<comment type="caution">
    <text evidence="2">The sequence shown here is derived from an EMBL/GenBank/DDBJ whole genome shotgun (WGS) entry which is preliminary data.</text>
</comment>
<reference evidence="2" key="1">
    <citation type="submission" date="2021-01" db="EMBL/GenBank/DDBJ databases">
        <title>YIM 132084 draft genome.</title>
        <authorList>
            <person name="An D."/>
        </authorList>
    </citation>
    <scope>NUCLEOTIDE SEQUENCE</scope>
    <source>
        <strain evidence="2">YIM 132084</strain>
    </source>
</reference>